<evidence type="ECO:0000313" key="1">
    <source>
        <dbReference type="EMBL" id="MSS17056.1"/>
    </source>
</evidence>
<sequence length="222" mass="24612">MTRLLLHKPIVMGSTTAGSVRCYAAMLAAGRVYIDPLERHLPLRHSHHRYLVEGPNGVQKLTVALTAGTNAMPVPMQEVTISEHGNWRHLHWGALYSAYGKSPYFDYIAPELKAVIDGGQRSLLEFNTQLQQLIIDFLDLPIHIVTTPITPAILAQSTDLRGRLGGKKPDGLPIANVPYYQLWATRFGFQPGLSILDLLMNCGREAVYTLRDMVQQQGASAQ</sequence>
<dbReference type="AlphaFoldDB" id="A0A6L5XD87"/>
<protein>
    <submittedName>
        <fullName evidence="1">WbqC family protein</fullName>
    </submittedName>
</protein>
<dbReference type="EMBL" id="VULT01000005">
    <property type="protein sequence ID" value="MSS17056.1"/>
    <property type="molecule type" value="Genomic_DNA"/>
</dbReference>
<dbReference type="Proteomes" id="UP000483362">
    <property type="component" value="Unassembled WGS sequence"/>
</dbReference>
<keyword evidence="2" id="KW-1185">Reference proteome</keyword>
<evidence type="ECO:0000313" key="2">
    <source>
        <dbReference type="Proteomes" id="UP000483362"/>
    </source>
</evidence>
<gene>
    <name evidence="1" type="ORF">FYJ29_04660</name>
</gene>
<comment type="caution">
    <text evidence="1">The sequence shown here is derived from an EMBL/GenBank/DDBJ whole genome shotgun (WGS) entry which is preliminary data.</text>
</comment>
<dbReference type="Pfam" id="PF08889">
    <property type="entry name" value="WbqC"/>
    <property type="match status" value="2"/>
</dbReference>
<proteinExistence type="predicted"/>
<dbReference type="InterPro" id="IPR014985">
    <property type="entry name" value="WbqC"/>
</dbReference>
<name>A0A6L5XD87_9BACT</name>
<dbReference type="RefSeq" id="WP_154327543.1">
    <property type="nucleotide sequence ID" value="NZ_CP045696.1"/>
</dbReference>
<organism evidence="1 2">
    <name type="scientific">Sodaliphilus pleomorphus</name>
    <dbReference type="NCBI Taxonomy" id="2606626"/>
    <lineage>
        <taxon>Bacteria</taxon>
        <taxon>Pseudomonadati</taxon>
        <taxon>Bacteroidota</taxon>
        <taxon>Bacteroidia</taxon>
        <taxon>Bacteroidales</taxon>
        <taxon>Muribaculaceae</taxon>
        <taxon>Sodaliphilus</taxon>
    </lineage>
</organism>
<accession>A0A6L5XD87</accession>
<reference evidence="1 2" key="1">
    <citation type="submission" date="2019-08" db="EMBL/GenBank/DDBJ databases">
        <title>In-depth cultivation of the pig gut microbiome towards novel bacterial diversity and tailored functional studies.</title>
        <authorList>
            <person name="Wylensek D."/>
            <person name="Hitch T.C.A."/>
            <person name="Clavel T."/>
        </authorList>
    </citation>
    <scope>NUCLEOTIDE SEQUENCE [LARGE SCALE GENOMIC DNA]</scope>
    <source>
        <strain evidence="1 2">Oil-RF-744-WCA-WT-10</strain>
    </source>
</reference>